<dbReference type="Pfam" id="PF00023">
    <property type="entry name" value="Ank"/>
    <property type="match status" value="1"/>
</dbReference>
<protein>
    <submittedName>
        <fullName evidence="4">Uncharacterized protein</fullName>
    </submittedName>
</protein>
<dbReference type="PANTHER" id="PTHR24171:SF9">
    <property type="entry name" value="ANKYRIN REPEAT DOMAIN-CONTAINING PROTEIN 39"/>
    <property type="match status" value="1"/>
</dbReference>
<dbReference type="PROSITE" id="PS50297">
    <property type="entry name" value="ANK_REP_REGION"/>
    <property type="match status" value="2"/>
</dbReference>
<dbReference type="InterPro" id="IPR002110">
    <property type="entry name" value="Ankyrin_rpt"/>
</dbReference>
<dbReference type="SMART" id="SM00248">
    <property type="entry name" value="ANK"/>
    <property type="match status" value="3"/>
</dbReference>
<feature type="repeat" description="ANK" evidence="3">
    <location>
        <begin position="171"/>
        <end position="194"/>
    </location>
</feature>
<dbReference type="Pfam" id="PF12796">
    <property type="entry name" value="Ank_2"/>
    <property type="match status" value="1"/>
</dbReference>
<proteinExistence type="predicted"/>
<sequence length="259" mass="27967">MSQSFKDDNVGTMVSTSYEKGTMEIARGPLKSTLESVDGGTLHDDGSLMDPMHDSAHLLPREAKKGGDFQANESLINMSIAGDLKGVKQALDEGADCDGRGGEIKATALVHAAMKGHQDIVQLLVHYGRLDVDETDVDGRTAVAWASGNNHLEILEILVESKASINAPDSSGDTPLILAARNNHIDIVKYLVEKTDADLKAKGFLKKTALEQASSRKLHDVVEYLHEQEMCRTRGNCSSSLGRPTTNNARNCSTMCRCS</sequence>
<dbReference type="PANTHER" id="PTHR24171">
    <property type="entry name" value="ANKYRIN REPEAT DOMAIN-CONTAINING PROTEIN 39-RELATED"/>
    <property type="match status" value="1"/>
</dbReference>
<evidence type="ECO:0000313" key="4">
    <source>
        <dbReference type="EMBL" id="CAD8461361.1"/>
    </source>
</evidence>
<feature type="repeat" description="ANK" evidence="3">
    <location>
        <begin position="138"/>
        <end position="170"/>
    </location>
</feature>
<organism evidence="4">
    <name type="scientific">Amorphochlora amoebiformis</name>
    <dbReference type="NCBI Taxonomy" id="1561963"/>
    <lineage>
        <taxon>Eukaryota</taxon>
        <taxon>Sar</taxon>
        <taxon>Rhizaria</taxon>
        <taxon>Cercozoa</taxon>
        <taxon>Chlorarachniophyceae</taxon>
        <taxon>Amorphochlora</taxon>
    </lineage>
</organism>
<name>A0A7S0DSI8_9EUKA</name>
<accession>A0A7S0DSI8</accession>
<reference evidence="4" key="1">
    <citation type="submission" date="2021-01" db="EMBL/GenBank/DDBJ databases">
        <authorList>
            <person name="Corre E."/>
            <person name="Pelletier E."/>
            <person name="Niang G."/>
            <person name="Scheremetjew M."/>
            <person name="Finn R."/>
            <person name="Kale V."/>
            <person name="Holt S."/>
            <person name="Cochrane G."/>
            <person name="Meng A."/>
            <person name="Brown T."/>
            <person name="Cohen L."/>
        </authorList>
    </citation>
    <scope>NUCLEOTIDE SEQUENCE</scope>
    <source>
        <strain evidence="4">CCMP2058</strain>
    </source>
</reference>
<dbReference type="Gene3D" id="1.25.40.20">
    <property type="entry name" value="Ankyrin repeat-containing domain"/>
    <property type="match status" value="1"/>
</dbReference>
<keyword evidence="1" id="KW-0677">Repeat</keyword>
<evidence type="ECO:0000256" key="2">
    <source>
        <dbReference type="ARBA" id="ARBA00023043"/>
    </source>
</evidence>
<gene>
    <name evidence="4" type="ORF">LAMO00422_LOCUS20321</name>
</gene>
<dbReference type="PROSITE" id="PS50088">
    <property type="entry name" value="ANK_REPEAT"/>
    <property type="match status" value="2"/>
</dbReference>
<dbReference type="SUPFAM" id="SSF48403">
    <property type="entry name" value="Ankyrin repeat"/>
    <property type="match status" value="1"/>
</dbReference>
<dbReference type="AlphaFoldDB" id="A0A7S0DSI8"/>
<dbReference type="EMBL" id="HBEM01029813">
    <property type="protein sequence ID" value="CAD8461361.1"/>
    <property type="molecule type" value="Transcribed_RNA"/>
</dbReference>
<evidence type="ECO:0000256" key="3">
    <source>
        <dbReference type="PROSITE-ProRule" id="PRU00023"/>
    </source>
</evidence>
<keyword evidence="2 3" id="KW-0040">ANK repeat</keyword>
<dbReference type="InterPro" id="IPR036770">
    <property type="entry name" value="Ankyrin_rpt-contain_sf"/>
</dbReference>
<evidence type="ECO:0000256" key="1">
    <source>
        <dbReference type="ARBA" id="ARBA00022737"/>
    </source>
</evidence>